<dbReference type="SUPFAM" id="SSF55816">
    <property type="entry name" value="5'-nucleotidase (syn. UDP-sugar hydrolase), C-terminal domain"/>
    <property type="match status" value="1"/>
</dbReference>
<keyword evidence="3 6" id="KW-0732">Signal</keyword>
<evidence type="ECO:0000256" key="4">
    <source>
        <dbReference type="ARBA" id="ARBA00022741"/>
    </source>
</evidence>
<comment type="similarity">
    <text evidence="1 6">Belongs to the 5'-nucleotidase family.</text>
</comment>
<dbReference type="InterPro" id="IPR008334">
    <property type="entry name" value="5'-Nucleotdase_C"/>
</dbReference>
<dbReference type="CDD" id="cd07409">
    <property type="entry name" value="MPP_CD73_N"/>
    <property type="match status" value="1"/>
</dbReference>
<evidence type="ECO:0000313" key="10">
    <source>
        <dbReference type="Proteomes" id="UP000027734"/>
    </source>
</evidence>
<feature type="signal peptide" evidence="6">
    <location>
        <begin position="1"/>
        <end position="21"/>
    </location>
</feature>
<feature type="domain" description="5'-Nucleotidase C-terminal" evidence="8">
    <location>
        <begin position="327"/>
        <end position="484"/>
    </location>
</feature>
<dbReference type="eggNOG" id="COG0737">
    <property type="taxonomic scope" value="Bacteria"/>
</dbReference>
<feature type="domain" description="Calcineurin-like phosphoesterase" evidence="7">
    <location>
        <begin position="26"/>
        <end position="245"/>
    </location>
</feature>
<dbReference type="FunFam" id="3.60.21.10:FF:000020">
    <property type="entry name" value="NT5E isoform 4"/>
    <property type="match status" value="1"/>
</dbReference>
<dbReference type="GO" id="GO:0009166">
    <property type="term" value="P:nucleotide catabolic process"/>
    <property type="evidence" value="ECO:0007669"/>
    <property type="project" value="InterPro"/>
</dbReference>
<dbReference type="InterPro" id="IPR006146">
    <property type="entry name" value="5'-Nucleotdase_CS"/>
</dbReference>
<dbReference type="PRINTS" id="PR01607">
    <property type="entry name" value="APYRASEFAMLY"/>
</dbReference>
<keyword evidence="2" id="KW-0479">Metal-binding</keyword>
<dbReference type="AlphaFoldDB" id="A0A073II76"/>
<protein>
    <submittedName>
        <fullName evidence="9">5'-nucleotidase</fullName>
    </submittedName>
</protein>
<keyword evidence="5 6" id="KW-0378">Hydrolase</keyword>
<dbReference type="Pfam" id="PF02872">
    <property type="entry name" value="5_nucleotid_C"/>
    <property type="match status" value="1"/>
</dbReference>
<dbReference type="EMBL" id="JAMC01000003">
    <property type="protein sequence ID" value="KEJ89221.1"/>
    <property type="molecule type" value="Genomic_DNA"/>
</dbReference>
<dbReference type="SUPFAM" id="SSF56300">
    <property type="entry name" value="Metallo-dependent phosphatases"/>
    <property type="match status" value="1"/>
</dbReference>
<dbReference type="PROSITE" id="PS00786">
    <property type="entry name" value="5_NUCLEOTIDASE_2"/>
    <property type="match status" value="1"/>
</dbReference>
<accession>A0A073II76</accession>
<evidence type="ECO:0000256" key="3">
    <source>
        <dbReference type="ARBA" id="ARBA00022729"/>
    </source>
</evidence>
<keyword evidence="4 6" id="KW-0547">Nucleotide-binding</keyword>
<dbReference type="InterPro" id="IPR036907">
    <property type="entry name" value="5'-Nucleotdase_C_sf"/>
</dbReference>
<evidence type="ECO:0000313" key="9">
    <source>
        <dbReference type="EMBL" id="KEJ89221.1"/>
    </source>
</evidence>
<dbReference type="Gene3D" id="3.90.780.10">
    <property type="entry name" value="5'-Nucleotidase, C-terminal domain"/>
    <property type="match status" value="1"/>
</dbReference>
<dbReference type="PANTHER" id="PTHR11575:SF24">
    <property type="entry name" value="5'-NUCLEOTIDASE"/>
    <property type="match status" value="1"/>
</dbReference>
<organism evidence="9 10">
    <name type="scientific">Sulfitobacter donghicola DSW-25 = KCTC 12864 = JCM 14565</name>
    <dbReference type="NCBI Taxonomy" id="1300350"/>
    <lineage>
        <taxon>Bacteria</taxon>
        <taxon>Pseudomonadati</taxon>
        <taxon>Pseudomonadota</taxon>
        <taxon>Alphaproteobacteria</taxon>
        <taxon>Rhodobacterales</taxon>
        <taxon>Roseobacteraceae</taxon>
        <taxon>Sulfitobacter</taxon>
    </lineage>
</organism>
<dbReference type="GO" id="GO:0046872">
    <property type="term" value="F:metal ion binding"/>
    <property type="evidence" value="ECO:0007669"/>
    <property type="project" value="UniProtKB-KW"/>
</dbReference>
<gene>
    <name evidence="9" type="ORF">DSW25_09320</name>
</gene>
<evidence type="ECO:0000256" key="5">
    <source>
        <dbReference type="ARBA" id="ARBA00022801"/>
    </source>
</evidence>
<feature type="chain" id="PRO_5001689642" evidence="6">
    <location>
        <begin position="22"/>
        <end position="520"/>
    </location>
</feature>
<name>A0A073II76_9RHOB</name>
<dbReference type="InterPro" id="IPR004843">
    <property type="entry name" value="Calcineurin-like_PHP"/>
</dbReference>
<proteinExistence type="inferred from homology"/>
<evidence type="ECO:0000256" key="2">
    <source>
        <dbReference type="ARBA" id="ARBA00022723"/>
    </source>
</evidence>
<dbReference type="Pfam" id="PF00149">
    <property type="entry name" value="Metallophos"/>
    <property type="match status" value="1"/>
</dbReference>
<dbReference type="PANTHER" id="PTHR11575">
    <property type="entry name" value="5'-NUCLEOTIDASE-RELATED"/>
    <property type="match status" value="1"/>
</dbReference>
<dbReference type="InterPro" id="IPR029052">
    <property type="entry name" value="Metallo-depent_PP-like"/>
</dbReference>
<dbReference type="InterPro" id="IPR006179">
    <property type="entry name" value="5_nucleotidase/apyrase"/>
</dbReference>
<evidence type="ECO:0000259" key="8">
    <source>
        <dbReference type="Pfam" id="PF02872"/>
    </source>
</evidence>
<dbReference type="Proteomes" id="UP000027734">
    <property type="component" value="Unassembled WGS sequence"/>
</dbReference>
<evidence type="ECO:0000256" key="6">
    <source>
        <dbReference type="RuleBase" id="RU362119"/>
    </source>
</evidence>
<dbReference type="PROSITE" id="PS00785">
    <property type="entry name" value="5_NUCLEOTIDASE_1"/>
    <property type="match status" value="1"/>
</dbReference>
<comment type="caution">
    <text evidence="9">The sequence shown here is derived from an EMBL/GenBank/DDBJ whole genome shotgun (WGS) entry which is preliminary data.</text>
</comment>
<reference evidence="9 10" key="1">
    <citation type="submission" date="2014-01" db="EMBL/GenBank/DDBJ databases">
        <title>Sulfitobacter donghicola JCM 14565 Genome Sequencing.</title>
        <authorList>
            <person name="Lai Q."/>
            <person name="Hong Z."/>
        </authorList>
    </citation>
    <scope>NUCLEOTIDE SEQUENCE [LARGE SCALE GENOMIC DNA]</scope>
    <source>
        <strain evidence="9 10">JCM 14565</strain>
    </source>
</reference>
<dbReference type="Gene3D" id="3.60.21.10">
    <property type="match status" value="1"/>
</dbReference>
<dbReference type="STRING" id="1300350.Z948_2747"/>
<evidence type="ECO:0000256" key="1">
    <source>
        <dbReference type="ARBA" id="ARBA00006654"/>
    </source>
</evidence>
<dbReference type="GO" id="GO:0016788">
    <property type="term" value="F:hydrolase activity, acting on ester bonds"/>
    <property type="evidence" value="ECO:0007669"/>
    <property type="project" value="InterPro"/>
</dbReference>
<dbReference type="RefSeq" id="WP_025060061.1">
    <property type="nucleotide sequence ID" value="NZ_JAMC01000003.1"/>
</dbReference>
<evidence type="ECO:0000259" key="7">
    <source>
        <dbReference type="Pfam" id="PF00149"/>
    </source>
</evidence>
<dbReference type="OrthoDB" id="9803927at2"/>
<sequence length="520" mass="54640">MSLRFMATTCALALTAGVAQADFTLHVLHINDLHSRIEPINKYDSTCNAEDNAEGKCFGGYARVITKINELRAELADENVIVLDAGDQYQGSLMYTTYKGEVEAEFAEQVGFDAMAVGNHEFDDGDQGLRDLADRTSFPIISGNIDVSKSNILAGQIADHTILEVGGQKIGIVSALAADTVETSSPSEAVAFADELASLQEDVSALEAAGVDKIIALNHVGVTKDMAIAAELKGVDAVVGGHSHTLFSNTKEGAMAYPTMVGDVPVVQAYAYSKYVGHLTLTFDDNGKVVSATGDTILLDASVAEDQAVVARIAELAGPIEEMKTRVIGTASDVIEGSRDVCRAMECPMGNLVADAMLDRVADQGVQVAIQNGGGLRASIDAGEITMGEALTVLPFQNTLSTFAATGETIAAALENGVSQIEEGAGRFPQVAGMSYTFDATAEAGSRVSNIMIGDAPLDPAATYMAVTNNYVRNGGDGYAMFKDAENAYDYGPDIADVLAEYLAKTGDYAPYTDGRITAK</sequence>
<keyword evidence="10" id="KW-1185">Reference proteome</keyword>
<dbReference type="GO" id="GO:0000166">
    <property type="term" value="F:nucleotide binding"/>
    <property type="evidence" value="ECO:0007669"/>
    <property type="project" value="UniProtKB-KW"/>
</dbReference>